<evidence type="ECO:0000313" key="3">
    <source>
        <dbReference type="Proteomes" id="UP000529417"/>
    </source>
</evidence>
<evidence type="ECO:0000313" key="2">
    <source>
        <dbReference type="EMBL" id="NYS23563.1"/>
    </source>
</evidence>
<name>A0A7Z0HWB8_9RHOB</name>
<keyword evidence="3" id="KW-1185">Reference proteome</keyword>
<protein>
    <submittedName>
        <fullName evidence="2">Sulfotransferase</fullName>
    </submittedName>
</protein>
<dbReference type="Proteomes" id="UP000529417">
    <property type="component" value="Unassembled WGS sequence"/>
</dbReference>
<proteinExistence type="predicted"/>
<dbReference type="Gene3D" id="3.40.50.300">
    <property type="entry name" value="P-loop containing nucleotide triphosphate hydrolases"/>
    <property type="match status" value="1"/>
</dbReference>
<organism evidence="2 3">
    <name type="scientific">Rhabdonatronobacter sediminivivens</name>
    <dbReference type="NCBI Taxonomy" id="2743469"/>
    <lineage>
        <taxon>Bacteria</taxon>
        <taxon>Pseudomonadati</taxon>
        <taxon>Pseudomonadota</taxon>
        <taxon>Alphaproteobacteria</taxon>
        <taxon>Rhodobacterales</taxon>
        <taxon>Paracoccaceae</taxon>
        <taxon>Rhabdonatronobacter</taxon>
    </lineage>
</organism>
<dbReference type="InterPro" id="IPR037359">
    <property type="entry name" value="NST/OST"/>
</dbReference>
<dbReference type="EMBL" id="JACBXS010000002">
    <property type="protein sequence ID" value="NYS23563.1"/>
    <property type="molecule type" value="Genomic_DNA"/>
</dbReference>
<gene>
    <name evidence="2" type="ORF">HUK65_01060</name>
</gene>
<sequence>MAQPALMFGIGATRAGTTWLYRYLRAHPQCHLRAVKELHWFNTHESARFDGRVATLEKVRDRVADDLSRAQAGGRGTVAALQTRLRDHDALIELTRARAGHDAYLDWISAGQGADTRLVGDITPAYALLSEASLRVMQGLRQSVRFVLILRDPLERLWSNIRQSVGRKAADADTLRRKSLRALRQYLAGENAAIAARADYQGILQRLDRALDPRNLHLEFHERLFSDAAIRRLTGFLGIDHMPAPLERRVHAAAPLTLDPDLAAAARARLEPQYAFMRNRFGSDLPPEWDSHKTEV</sequence>
<dbReference type="SUPFAM" id="SSF52540">
    <property type="entry name" value="P-loop containing nucleoside triphosphate hydrolases"/>
    <property type="match status" value="1"/>
</dbReference>
<reference evidence="2 3" key="1">
    <citation type="journal article" date="2000" name="Arch. Microbiol.">
        <title>Rhodobaca bogoriensis gen. nov. and sp. nov., an alkaliphilic purple nonsulfur bacterium from African Rift Valley soda lakes.</title>
        <authorList>
            <person name="Milford A.D."/>
            <person name="Achenbach L.A."/>
            <person name="Jung D.O."/>
            <person name="Madigan M.T."/>
        </authorList>
    </citation>
    <scope>NUCLEOTIDE SEQUENCE [LARGE SCALE GENOMIC DNA]</scope>
    <source>
        <strain evidence="2 3">2376</strain>
    </source>
</reference>
<dbReference type="InterPro" id="IPR027417">
    <property type="entry name" value="P-loop_NTPase"/>
</dbReference>
<dbReference type="GO" id="GO:0008146">
    <property type="term" value="F:sulfotransferase activity"/>
    <property type="evidence" value="ECO:0007669"/>
    <property type="project" value="InterPro"/>
</dbReference>
<evidence type="ECO:0000256" key="1">
    <source>
        <dbReference type="ARBA" id="ARBA00022679"/>
    </source>
</evidence>
<comment type="caution">
    <text evidence="2">The sequence shown here is derived from an EMBL/GenBank/DDBJ whole genome shotgun (WGS) entry which is preliminary data.</text>
</comment>
<dbReference type="PANTHER" id="PTHR10605">
    <property type="entry name" value="HEPARAN SULFATE SULFOTRANSFERASE"/>
    <property type="match status" value="1"/>
</dbReference>
<dbReference type="Pfam" id="PF13469">
    <property type="entry name" value="Sulfotransfer_3"/>
    <property type="match status" value="1"/>
</dbReference>
<dbReference type="AlphaFoldDB" id="A0A7Z0HWB8"/>
<keyword evidence="1 2" id="KW-0808">Transferase</keyword>
<dbReference type="PANTHER" id="PTHR10605:SF56">
    <property type="entry name" value="BIFUNCTIONAL HEPARAN SULFATE N-DEACETYLASE_N-SULFOTRANSFERASE"/>
    <property type="match status" value="1"/>
</dbReference>
<accession>A0A7Z0HWB8</accession>